<organism evidence="2 3">
    <name type="scientific">Lederbergia graminis</name>
    <dbReference type="NCBI Taxonomy" id="735518"/>
    <lineage>
        <taxon>Bacteria</taxon>
        <taxon>Bacillati</taxon>
        <taxon>Bacillota</taxon>
        <taxon>Bacilli</taxon>
        <taxon>Bacillales</taxon>
        <taxon>Bacillaceae</taxon>
        <taxon>Lederbergia</taxon>
    </lineage>
</organism>
<gene>
    <name evidence="2" type="ORF">ACFPM4_04905</name>
</gene>
<dbReference type="SUPFAM" id="SSF53474">
    <property type="entry name" value="alpha/beta-Hydrolases"/>
    <property type="match status" value="1"/>
</dbReference>
<protein>
    <submittedName>
        <fullName evidence="2">Alpha/beta hydrolase</fullName>
    </submittedName>
</protein>
<name>A0ABW0LEB3_9BACI</name>
<dbReference type="PANTHER" id="PTHR43358:SF4">
    <property type="entry name" value="ALPHA_BETA HYDROLASE FOLD-1 DOMAIN-CONTAINING PROTEIN"/>
    <property type="match status" value="1"/>
</dbReference>
<dbReference type="InterPro" id="IPR029058">
    <property type="entry name" value="AB_hydrolase_fold"/>
</dbReference>
<dbReference type="InterPro" id="IPR001375">
    <property type="entry name" value="Peptidase_S9_cat"/>
</dbReference>
<dbReference type="RefSeq" id="WP_382348417.1">
    <property type="nucleotide sequence ID" value="NZ_JBHSMC010000003.1"/>
</dbReference>
<feature type="domain" description="Peptidase S9 prolyl oligopeptidase catalytic" evidence="1">
    <location>
        <begin position="117"/>
        <end position="318"/>
    </location>
</feature>
<keyword evidence="2" id="KW-0378">Hydrolase</keyword>
<dbReference type="InterPro" id="IPR052920">
    <property type="entry name" value="DNA-binding_regulatory"/>
</dbReference>
<dbReference type="Pfam" id="PF00326">
    <property type="entry name" value="Peptidase_S9"/>
    <property type="match status" value="1"/>
</dbReference>
<sequence length="319" mass="36376">MLRKHWKKIVVTLVAVLLVVDIAASFFFYHLAISRGEKTFLEDNADLEVSAESLDEMLDGEWREWVAKQPFEELQMESRDGLNLVGYYLPAKEKTDKLVIFTHGYLGHAKQMGIYGQYYYEDLGYNLFMADARGHGSSEGDYYGFGWHDRLDLIDWTKLLVDKLGNETQIVYHGLSMGAATVLMASGEKDMSENVSAIIADSPYSSVYELFSYQIKRMFKLPPFPILDSTSLVTKALAGYSFREASSLKQVEKTEVPILYIHGKEDTFVPTNLAEELYEHTNSEAELMLVDGANHGESFVLEKEAYKERLNSFLLKYIK</sequence>
<accession>A0ABW0LEB3</accession>
<dbReference type="GO" id="GO:0016787">
    <property type="term" value="F:hydrolase activity"/>
    <property type="evidence" value="ECO:0007669"/>
    <property type="project" value="UniProtKB-KW"/>
</dbReference>
<comment type="caution">
    <text evidence="2">The sequence shown here is derived from an EMBL/GenBank/DDBJ whole genome shotgun (WGS) entry which is preliminary data.</text>
</comment>
<dbReference type="Proteomes" id="UP001596147">
    <property type="component" value="Unassembled WGS sequence"/>
</dbReference>
<reference evidence="3" key="1">
    <citation type="journal article" date="2019" name="Int. J. Syst. Evol. Microbiol.">
        <title>The Global Catalogue of Microorganisms (GCM) 10K type strain sequencing project: providing services to taxonomists for standard genome sequencing and annotation.</title>
        <authorList>
            <consortium name="The Broad Institute Genomics Platform"/>
            <consortium name="The Broad Institute Genome Sequencing Center for Infectious Disease"/>
            <person name="Wu L."/>
            <person name="Ma J."/>
        </authorList>
    </citation>
    <scope>NUCLEOTIDE SEQUENCE [LARGE SCALE GENOMIC DNA]</scope>
    <source>
        <strain evidence="3">CGMCC 1.12237</strain>
    </source>
</reference>
<evidence type="ECO:0000259" key="1">
    <source>
        <dbReference type="Pfam" id="PF00326"/>
    </source>
</evidence>
<dbReference type="PANTHER" id="PTHR43358">
    <property type="entry name" value="ALPHA/BETA-HYDROLASE"/>
    <property type="match status" value="1"/>
</dbReference>
<evidence type="ECO:0000313" key="3">
    <source>
        <dbReference type="Proteomes" id="UP001596147"/>
    </source>
</evidence>
<dbReference type="EMBL" id="JBHSMC010000003">
    <property type="protein sequence ID" value="MFC5464094.1"/>
    <property type="molecule type" value="Genomic_DNA"/>
</dbReference>
<dbReference type="Gene3D" id="3.40.50.1820">
    <property type="entry name" value="alpha/beta hydrolase"/>
    <property type="match status" value="1"/>
</dbReference>
<keyword evidence="3" id="KW-1185">Reference proteome</keyword>
<proteinExistence type="predicted"/>
<evidence type="ECO:0000313" key="2">
    <source>
        <dbReference type="EMBL" id="MFC5464094.1"/>
    </source>
</evidence>